<proteinExistence type="predicted"/>
<sequence length="157" mass="16821">MSRPDSTSSGAAEPRLPRAPRTVHRRAAAVPIRVVSRRLSADELAVAPAEVPSPRPVPASSGPVPTASAGVPATGAVAVLQDTPLPSPDVVGLPVPAGRELPVLRRPRRRTFAQLMALVRGRRRAGAGRHRPDTIPSRGWSMFAPHRRARRRFGGRR</sequence>
<keyword evidence="3" id="KW-1185">Reference proteome</keyword>
<dbReference type="EMBL" id="JBBEGN010000005">
    <property type="protein sequence ID" value="MEJ2868574.1"/>
    <property type="molecule type" value="Genomic_DNA"/>
</dbReference>
<evidence type="ECO:0000313" key="3">
    <source>
        <dbReference type="Proteomes" id="UP001385809"/>
    </source>
</evidence>
<gene>
    <name evidence="2" type="ORF">WCD74_12440</name>
</gene>
<comment type="caution">
    <text evidence="2">The sequence shown here is derived from an EMBL/GenBank/DDBJ whole genome shotgun (WGS) entry which is preliminary data.</text>
</comment>
<evidence type="ECO:0000256" key="1">
    <source>
        <dbReference type="SAM" id="MobiDB-lite"/>
    </source>
</evidence>
<reference evidence="2 3" key="1">
    <citation type="submission" date="2024-03" db="EMBL/GenBank/DDBJ databases">
        <title>Actinomycetospora sp. OC33-EN08, a novel actinomycete isolated from wild orchid (Aerides multiflora).</title>
        <authorList>
            <person name="Suriyachadkun C."/>
        </authorList>
    </citation>
    <scope>NUCLEOTIDE SEQUENCE [LARGE SCALE GENOMIC DNA]</scope>
    <source>
        <strain evidence="2 3">OC33-EN08</strain>
    </source>
</reference>
<feature type="region of interest" description="Disordered" evidence="1">
    <location>
        <begin position="1"/>
        <end position="28"/>
    </location>
</feature>
<organism evidence="2 3">
    <name type="scientific">Actinomycetospora aurantiaca</name>
    <dbReference type="NCBI Taxonomy" id="3129233"/>
    <lineage>
        <taxon>Bacteria</taxon>
        <taxon>Bacillati</taxon>
        <taxon>Actinomycetota</taxon>
        <taxon>Actinomycetes</taxon>
        <taxon>Pseudonocardiales</taxon>
        <taxon>Pseudonocardiaceae</taxon>
        <taxon>Actinomycetospora</taxon>
    </lineage>
</organism>
<dbReference type="RefSeq" id="WP_337695155.1">
    <property type="nucleotide sequence ID" value="NZ_JBBEGN010000005.1"/>
</dbReference>
<name>A0ABU8MNK6_9PSEU</name>
<protein>
    <submittedName>
        <fullName evidence="2">Uncharacterized protein</fullName>
    </submittedName>
</protein>
<feature type="compositionally biased region" description="Basic residues" evidence="1">
    <location>
        <begin position="145"/>
        <end position="157"/>
    </location>
</feature>
<feature type="compositionally biased region" description="Polar residues" evidence="1">
    <location>
        <begin position="1"/>
        <end position="10"/>
    </location>
</feature>
<accession>A0ABU8MNK6</accession>
<feature type="region of interest" description="Disordered" evidence="1">
    <location>
        <begin position="46"/>
        <end position="68"/>
    </location>
</feature>
<feature type="region of interest" description="Disordered" evidence="1">
    <location>
        <begin position="122"/>
        <end position="157"/>
    </location>
</feature>
<evidence type="ECO:0000313" key="2">
    <source>
        <dbReference type="EMBL" id="MEJ2868574.1"/>
    </source>
</evidence>
<dbReference type="Proteomes" id="UP001385809">
    <property type="component" value="Unassembled WGS sequence"/>
</dbReference>